<dbReference type="EMBL" id="HBUE01013728">
    <property type="protein sequence ID" value="CAG6449697.1"/>
    <property type="molecule type" value="Transcribed_RNA"/>
</dbReference>
<dbReference type="PROSITE" id="PS00237">
    <property type="entry name" value="G_PROTEIN_RECEP_F1_1"/>
    <property type="match status" value="1"/>
</dbReference>
<dbReference type="GO" id="GO:0071880">
    <property type="term" value="P:adenylate cyclase-activating adrenergic receptor signaling pathway"/>
    <property type="evidence" value="ECO:0007669"/>
    <property type="project" value="TreeGrafter"/>
</dbReference>
<dbReference type="PRINTS" id="PR00237">
    <property type="entry name" value="GPCRRHODOPSN"/>
</dbReference>
<keyword evidence="4 11" id="KW-0812">Transmembrane</keyword>
<keyword evidence="9 11" id="KW-0675">Receptor</keyword>
<sequence length="739" mass="79068">MDSRPDDKCTLQNITVTHHPDDSKNNSLGIDLSQESPRLLLPTITTKISQLLTASVSSSSSTSTSSLNSLGTSIVNISSLLPHPFGSIVSASNFSGLPETIAGSSVDDPDRSPVVAATAAVIATTDGGVGSRFGIDCSGTNFATAFSTAGQGSDLGQKLEIPLEAAMDHAVGGGVGGGSGGGVESSGQQLLLDNWQDCVVVILFCLLIIVTVIGNTLVILSVITTRRLRTVTNCFVMSLAVADWLVGIFVMPPAVAVHLLGTWPLGWILCDIWISLDVLLCTASILSLCAISIDRYLAVTQPLNYSRRRRSKRLALLMILVVWVLALAITCPPILGWYEPGRRELDQCRYNQNEGYVVFSAMGSFFIPMAVMIYVYVRISCVVASRHDKMTEIEVHKKSHHRTARDPVDEDCYHYASEIDPAQLSPKQKRSSSQLSTATTTYVTQLGPPGSGSDGGGGRCVSASMMALSGDDYPGNKLASQVCGGGNKKNHKNGHYELVDINSMGGGGGGKTTTSIVRSGSGGGEGVGMTLAESMSQGGQSTVVAAGGGKRNSTIHYKLASTTELWSSANNVFNQQPKPQVANHPPGMVTATGGHGAGLRRTNTISNSITASTTSSSVAAGRNLRIHQQKSLSSRILSMKRENKTTQTLSIVVGGFIACWLPFFIHYIITPFLPKELAAPKLGEFFTWLGWINSAINPFIYAFYSVDFRAAFWRLTLRRFFRNSEKAPFANIHNMSMRR</sequence>
<evidence type="ECO:0000256" key="6">
    <source>
        <dbReference type="ARBA" id="ARBA00023040"/>
    </source>
</evidence>
<dbReference type="EMBL" id="HBUE01307469">
    <property type="protein sequence ID" value="CAG6581739.1"/>
    <property type="molecule type" value="Transcribed_RNA"/>
</dbReference>
<feature type="transmembrane region" description="Helical" evidence="13">
    <location>
        <begin position="314"/>
        <end position="335"/>
    </location>
</feature>
<evidence type="ECO:0000256" key="9">
    <source>
        <dbReference type="ARBA" id="ARBA00023170"/>
    </source>
</evidence>
<dbReference type="PANTHER" id="PTHR24248">
    <property type="entry name" value="ADRENERGIC RECEPTOR-RELATED G-PROTEIN COUPLED RECEPTOR"/>
    <property type="match status" value="1"/>
</dbReference>
<evidence type="ECO:0000256" key="12">
    <source>
        <dbReference type="SAM" id="MobiDB-lite"/>
    </source>
</evidence>
<evidence type="ECO:0000256" key="2">
    <source>
        <dbReference type="ARBA" id="ARBA00010663"/>
    </source>
</evidence>
<evidence type="ECO:0000313" key="15">
    <source>
        <dbReference type="EMBL" id="CAG6529940.1"/>
    </source>
</evidence>
<feature type="region of interest" description="Disordered" evidence="12">
    <location>
        <begin position="423"/>
        <end position="457"/>
    </location>
</feature>
<dbReference type="SUPFAM" id="SSF81321">
    <property type="entry name" value="Family A G protein-coupled receptor-like"/>
    <property type="match status" value="2"/>
</dbReference>
<keyword evidence="6 11" id="KW-0297">G-protein coupled receptor</keyword>
<evidence type="ECO:0000256" key="11">
    <source>
        <dbReference type="RuleBase" id="RU000688"/>
    </source>
</evidence>
<keyword evidence="3" id="KW-1003">Cell membrane</keyword>
<name>A0A8D8H7Y3_CULPI</name>
<feature type="domain" description="G-protein coupled receptors family 1 profile" evidence="14">
    <location>
        <begin position="214"/>
        <end position="701"/>
    </location>
</feature>
<evidence type="ECO:0000256" key="4">
    <source>
        <dbReference type="ARBA" id="ARBA00022692"/>
    </source>
</evidence>
<dbReference type="GO" id="GO:0043410">
    <property type="term" value="P:positive regulation of MAPK cascade"/>
    <property type="evidence" value="ECO:0007669"/>
    <property type="project" value="TreeGrafter"/>
</dbReference>
<dbReference type="FunFam" id="1.20.1070.10:FF:000523">
    <property type="entry name" value="5-hydroxytryptamine receptor 2B"/>
    <property type="match status" value="1"/>
</dbReference>
<feature type="compositionally biased region" description="Polar residues" evidence="12">
    <location>
        <begin position="431"/>
        <end position="444"/>
    </location>
</feature>
<feature type="transmembrane region" description="Helical" evidence="13">
    <location>
        <begin position="199"/>
        <end position="223"/>
    </location>
</feature>
<dbReference type="Gene3D" id="1.20.1070.10">
    <property type="entry name" value="Rhodopsin 7-helix transmembrane proteins"/>
    <property type="match status" value="2"/>
</dbReference>
<keyword evidence="10 11" id="KW-0807">Transducer</keyword>
<evidence type="ECO:0000259" key="14">
    <source>
        <dbReference type="PROSITE" id="PS50262"/>
    </source>
</evidence>
<feature type="transmembrane region" description="Helical" evidence="13">
    <location>
        <begin position="649"/>
        <end position="669"/>
    </location>
</feature>
<dbReference type="EMBL" id="HBUE01201304">
    <property type="protein sequence ID" value="CAG6529941.1"/>
    <property type="molecule type" value="Transcribed_RNA"/>
</dbReference>
<feature type="region of interest" description="Disordered" evidence="12">
    <location>
        <begin position="1"/>
        <end position="29"/>
    </location>
</feature>
<comment type="similarity">
    <text evidence="2 11">Belongs to the G-protein coupled receptor 1 family.</text>
</comment>
<dbReference type="AlphaFoldDB" id="A0A8D8H7Y3"/>
<proteinExistence type="inferred from homology"/>
<feature type="transmembrane region" description="Helical" evidence="13">
    <location>
        <begin position="355"/>
        <end position="377"/>
    </location>
</feature>
<comment type="subcellular location">
    <subcellularLocation>
        <location evidence="1">Cell membrane</location>
        <topology evidence="1">Multi-pass membrane protein</topology>
    </subcellularLocation>
</comment>
<evidence type="ECO:0000256" key="10">
    <source>
        <dbReference type="ARBA" id="ARBA00023224"/>
    </source>
</evidence>
<dbReference type="GO" id="GO:0004993">
    <property type="term" value="F:G protein-coupled serotonin receptor activity"/>
    <property type="evidence" value="ECO:0007669"/>
    <property type="project" value="UniProtKB-ARBA"/>
</dbReference>
<keyword evidence="5 13" id="KW-1133">Transmembrane helix</keyword>
<dbReference type="GO" id="GO:0005886">
    <property type="term" value="C:plasma membrane"/>
    <property type="evidence" value="ECO:0007669"/>
    <property type="project" value="UniProtKB-SubCell"/>
</dbReference>
<dbReference type="InterPro" id="IPR017452">
    <property type="entry name" value="GPCR_Rhodpsn_7TM"/>
</dbReference>
<keyword evidence="8" id="KW-1015">Disulfide bond</keyword>
<evidence type="ECO:0000256" key="8">
    <source>
        <dbReference type="ARBA" id="ARBA00023157"/>
    </source>
</evidence>
<dbReference type="CDD" id="cd15061">
    <property type="entry name" value="7tmA_tyramine_R-like"/>
    <property type="match status" value="1"/>
</dbReference>
<feature type="transmembrane region" description="Helical" evidence="13">
    <location>
        <begin position="272"/>
        <end position="293"/>
    </location>
</feature>
<evidence type="ECO:0000256" key="1">
    <source>
        <dbReference type="ARBA" id="ARBA00004651"/>
    </source>
</evidence>
<keyword evidence="7 13" id="KW-0472">Membrane</keyword>
<dbReference type="SMR" id="A0A8D8H7Y3"/>
<evidence type="ECO:0000256" key="7">
    <source>
        <dbReference type="ARBA" id="ARBA00023136"/>
    </source>
</evidence>
<dbReference type="EMBL" id="HBUE01201303">
    <property type="protein sequence ID" value="CAG6529940.1"/>
    <property type="molecule type" value="Transcribed_RNA"/>
</dbReference>
<dbReference type="Pfam" id="PF00001">
    <property type="entry name" value="7tm_1"/>
    <property type="match status" value="1"/>
</dbReference>
<evidence type="ECO:0000256" key="5">
    <source>
        <dbReference type="ARBA" id="ARBA00022989"/>
    </source>
</evidence>
<dbReference type="InterPro" id="IPR000276">
    <property type="entry name" value="GPCR_Rhodpsn"/>
</dbReference>
<dbReference type="PANTHER" id="PTHR24248:SF199">
    <property type="entry name" value="IP13425P-RELATED"/>
    <property type="match status" value="1"/>
</dbReference>
<protein>
    <submittedName>
        <fullName evidence="15">Octopamine receptor</fullName>
    </submittedName>
</protein>
<reference evidence="15" key="1">
    <citation type="submission" date="2021-05" db="EMBL/GenBank/DDBJ databases">
        <authorList>
            <person name="Alioto T."/>
            <person name="Alioto T."/>
            <person name="Gomez Garrido J."/>
        </authorList>
    </citation>
    <scope>NUCLEOTIDE SEQUENCE</scope>
</reference>
<dbReference type="EMBL" id="HBUE01307468">
    <property type="protein sequence ID" value="CAG6581738.1"/>
    <property type="molecule type" value="Transcribed_RNA"/>
</dbReference>
<dbReference type="SMART" id="SM01381">
    <property type="entry name" value="7TM_GPCR_Srsx"/>
    <property type="match status" value="1"/>
</dbReference>
<feature type="transmembrane region" description="Helical" evidence="13">
    <location>
        <begin position="235"/>
        <end position="260"/>
    </location>
</feature>
<feature type="transmembrane region" description="Helical" evidence="13">
    <location>
        <begin position="689"/>
        <end position="712"/>
    </location>
</feature>
<accession>A0A8D8H7Y3</accession>
<organism evidence="15">
    <name type="scientific">Culex pipiens</name>
    <name type="common">House mosquito</name>
    <dbReference type="NCBI Taxonomy" id="7175"/>
    <lineage>
        <taxon>Eukaryota</taxon>
        <taxon>Metazoa</taxon>
        <taxon>Ecdysozoa</taxon>
        <taxon>Arthropoda</taxon>
        <taxon>Hexapoda</taxon>
        <taxon>Insecta</taxon>
        <taxon>Pterygota</taxon>
        <taxon>Neoptera</taxon>
        <taxon>Endopterygota</taxon>
        <taxon>Diptera</taxon>
        <taxon>Nematocera</taxon>
        <taxon>Culicoidea</taxon>
        <taxon>Culicidae</taxon>
        <taxon>Culicinae</taxon>
        <taxon>Culicini</taxon>
        <taxon>Culex</taxon>
        <taxon>Culex</taxon>
    </lineage>
</organism>
<dbReference type="PROSITE" id="PS50262">
    <property type="entry name" value="G_PROTEIN_RECEP_F1_2"/>
    <property type="match status" value="1"/>
</dbReference>
<evidence type="ECO:0000256" key="13">
    <source>
        <dbReference type="SAM" id="Phobius"/>
    </source>
</evidence>
<evidence type="ECO:0000256" key="3">
    <source>
        <dbReference type="ARBA" id="ARBA00022475"/>
    </source>
</evidence>